<proteinExistence type="predicted"/>
<keyword evidence="1" id="KW-0770">Synapse</keyword>
<evidence type="ECO:0000313" key="4">
    <source>
        <dbReference type="EMBL" id="VDO98281.1"/>
    </source>
</evidence>
<dbReference type="InterPro" id="IPR000008">
    <property type="entry name" value="C2_dom"/>
</dbReference>
<feature type="domain" description="C2" evidence="3">
    <location>
        <begin position="1"/>
        <end position="64"/>
    </location>
</feature>
<dbReference type="GO" id="GO:0042734">
    <property type="term" value="C:presynaptic membrane"/>
    <property type="evidence" value="ECO:0007669"/>
    <property type="project" value="TreeGrafter"/>
</dbReference>
<reference evidence="4 5" key="2">
    <citation type="submission" date="2018-11" db="EMBL/GenBank/DDBJ databases">
        <authorList>
            <consortium name="Pathogen Informatics"/>
        </authorList>
    </citation>
    <scope>NUCLEOTIDE SEQUENCE [LARGE SCALE GENOMIC DNA]</scope>
</reference>
<evidence type="ECO:0000313" key="5">
    <source>
        <dbReference type="Proteomes" id="UP000270296"/>
    </source>
</evidence>
<dbReference type="InterPro" id="IPR039032">
    <property type="entry name" value="Rim-like"/>
</dbReference>
<keyword evidence="5" id="KW-1185">Reference proteome</keyword>
<sequence length="64" mass="7443">MFLLPDRSERSRRQSKVLANTCSPSWNQSLVYKNVTTGQLSEKILEITVWDYEKYGSNEFLGEV</sequence>
<dbReference type="GO" id="GO:0048167">
    <property type="term" value="P:regulation of synaptic plasticity"/>
    <property type="evidence" value="ECO:0007669"/>
    <property type="project" value="TreeGrafter"/>
</dbReference>
<dbReference type="PANTHER" id="PTHR12157:SF21">
    <property type="entry name" value="RAB3 INTERACTING MOLECULE, ISOFORM F"/>
    <property type="match status" value="1"/>
</dbReference>
<dbReference type="GO" id="GO:0031267">
    <property type="term" value="F:small GTPase binding"/>
    <property type="evidence" value="ECO:0007669"/>
    <property type="project" value="InterPro"/>
</dbReference>
<dbReference type="GO" id="GO:0048791">
    <property type="term" value="P:calcium ion-regulated exocytosis of neurotransmitter"/>
    <property type="evidence" value="ECO:0007669"/>
    <property type="project" value="TreeGrafter"/>
</dbReference>
<dbReference type="Pfam" id="PF00168">
    <property type="entry name" value="C2"/>
    <property type="match status" value="1"/>
</dbReference>
<dbReference type="EMBL" id="UZAM01007316">
    <property type="protein sequence ID" value="VDO98281.1"/>
    <property type="molecule type" value="Genomic_DNA"/>
</dbReference>
<dbReference type="GO" id="GO:0048788">
    <property type="term" value="C:cytoskeleton of presynaptic active zone"/>
    <property type="evidence" value="ECO:0007669"/>
    <property type="project" value="TreeGrafter"/>
</dbReference>
<dbReference type="GO" id="GO:0050806">
    <property type="term" value="P:positive regulation of synaptic transmission"/>
    <property type="evidence" value="ECO:0007669"/>
    <property type="project" value="TreeGrafter"/>
</dbReference>
<dbReference type="InterPro" id="IPR035892">
    <property type="entry name" value="C2_domain_sf"/>
</dbReference>
<reference evidence="6" key="1">
    <citation type="submission" date="2016-06" db="UniProtKB">
        <authorList>
            <consortium name="WormBaseParasite"/>
        </authorList>
    </citation>
    <scope>IDENTIFICATION</scope>
</reference>
<dbReference type="SUPFAM" id="SSF49562">
    <property type="entry name" value="C2 domain (Calcium/lipid-binding domain, CaLB)"/>
    <property type="match status" value="1"/>
</dbReference>
<gene>
    <name evidence="4" type="ORF">SBAD_LOCUS2606</name>
</gene>
<dbReference type="WBParaSite" id="SBAD_0000273601-mRNA-1">
    <property type="protein sequence ID" value="SBAD_0000273601-mRNA-1"/>
    <property type="gene ID" value="SBAD_0000273601"/>
</dbReference>
<accession>A0A183IG62</accession>
<dbReference type="Gene3D" id="2.60.40.150">
    <property type="entry name" value="C2 domain"/>
    <property type="match status" value="1"/>
</dbReference>
<organism evidence="6">
    <name type="scientific">Soboliphyme baturini</name>
    <dbReference type="NCBI Taxonomy" id="241478"/>
    <lineage>
        <taxon>Eukaryota</taxon>
        <taxon>Metazoa</taxon>
        <taxon>Ecdysozoa</taxon>
        <taxon>Nematoda</taxon>
        <taxon>Enoplea</taxon>
        <taxon>Dorylaimia</taxon>
        <taxon>Dioctophymatida</taxon>
        <taxon>Dioctophymatoidea</taxon>
        <taxon>Soboliphymatidae</taxon>
        <taxon>Soboliphyme</taxon>
    </lineage>
</organism>
<dbReference type="Proteomes" id="UP000270296">
    <property type="component" value="Unassembled WGS sequence"/>
</dbReference>
<dbReference type="GO" id="GO:0042391">
    <property type="term" value="P:regulation of membrane potential"/>
    <property type="evidence" value="ECO:0007669"/>
    <property type="project" value="TreeGrafter"/>
</dbReference>
<evidence type="ECO:0000256" key="2">
    <source>
        <dbReference type="ARBA" id="ARBA00034103"/>
    </source>
</evidence>
<evidence type="ECO:0000313" key="6">
    <source>
        <dbReference type="WBParaSite" id="SBAD_0000273601-mRNA-1"/>
    </source>
</evidence>
<protein>
    <submittedName>
        <fullName evidence="6">C2 domain-containing protein</fullName>
    </submittedName>
</protein>
<dbReference type="PANTHER" id="PTHR12157">
    <property type="entry name" value="REGULATING SYNAPTIC MEMBRANE EXOCYTOSIS PROTEIN"/>
    <property type="match status" value="1"/>
</dbReference>
<evidence type="ECO:0000259" key="3">
    <source>
        <dbReference type="PROSITE" id="PS50004"/>
    </source>
</evidence>
<dbReference type="GO" id="GO:0044325">
    <property type="term" value="F:transmembrane transporter binding"/>
    <property type="evidence" value="ECO:0007669"/>
    <property type="project" value="TreeGrafter"/>
</dbReference>
<dbReference type="PROSITE" id="PS50004">
    <property type="entry name" value="C2"/>
    <property type="match status" value="1"/>
</dbReference>
<dbReference type="OrthoDB" id="420032at2759"/>
<comment type="subcellular location">
    <subcellularLocation>
        <location evidence="2">Synapse</location>
    </subcellularLocation>
</comment>
<name>A0A183IG62_9BILA</name>
<evidence type="ECO:0000256" key="1">
    <source>
        <dbReference type="ARBA" id="ARBA00023018"/>
    </source>
</evidence>
<dbReference type="AlphaFoldDB" id="A0A183IG62"/>